<gene>
    <name evidence="5" type="ORF">KC01_LOCUS38931</name>
</gene>
<feature type="domain" description="Integrase catalytic" evidence="4">
    <location>
        <begin position="33"/>
        <end position="124"/>
    </location>
</feature>
<sequence>MSEEEKKSVLLECHNNAGTGNHCGERAETVWKIITDQGREFVKELNRKLFDLFDIEHAITTAYHPQSNGQDERTNQNIKRALKKYVEKSQSDWDVHLSAVVSGINTAKQSSTKYSPYYLLFHRHPHLPKMINACPMEDIFELDEAGETTERRMSEVSQLNQKVLQNILFAQERQQKSYGERKKKRGRVVALNTGDECLISANPKSGDTTHDGPYKVVDITPKGVATDRWMESNIGNACCKIVAKTAHKCVLLVKEREILFLGSLRPSGFGDGTYQTIFRRIADFLNPEPWKEKKGEDLPNFPLQSSGTDCGIFMLMYALSICTNAPFPFSQSDMPNIRKWWCLQLMERFGIDGQGHPFAHWSDKAEGIINGSLSPIFRVPRKRPSQ</sequence>
<dbReference type="InterPro" id="IPR038765">
    <property type="entry name" value="Papain-like_cys_pep_sf"/>
</dbReference>
<organism evidence="5 6">
    <name type="scientific">Knipowitschia caucasica</name>
    <name type="common">Caucasian dwarf goby</name>
    <name type="synonym">Pomatoschistus caucasicus</name>
    <dbReference type="NCBI Taxonomy" id="637954"/>
    <lineage>
        <taxon>Eukaryota</taxon>
        <taxon>Metazoa</taxon>
        <taxon>Chordata</taxon>
        <taxon>Craniata</taxon>
        <taxon>Vertebrata</taxon>
        <taxon>Euteleostomi</taxon>
        <taxon>Actinopterygii</taxon>
        <taxon>Neopterygii</taxon>
        <taxon>Teleostei</taxon>
        <taxon>Neoteleostei</taxon>
        <taxon>Acanthomorphata</taxon>
        <taxon>Gobiaria</taxon>
        <taxon>Gobiiformes</taxon>
        <taxon>Gobioidei</taxon>
        <taxon>Gobiidae</taxon>
        <taxon>Gobiinae</taxon>
        <taxon>Knipowitschia</taxon>
    </lineage>
</organism>
<dbReference type="SUPFAM" id="SSF54001">
    <property type="entry name" value="Cysteine proteinases"/>
    <property type="match status" value="1"/>
</dbReference>
<dbReference type="AlphaFoldDB" id="A0AAV2MGX4"/>
<evidence type="ECO:0000256" key="2">
    <source>
        <dbReference type="ARBA" id="ARBA00022670"/>
    </source>
</evidence>
<dbReference type="GO" id="GO:0015074">
    <property type="term" value="P:DNA integration"/>
    <property type="evidence" value="ECO:0007669"/>
    <property type="project" value="InterPro"/>
</dbReference>
<dbReference type="SUPFAM" id="SSF53098">
    <property type="entry name" value="Ribonuclease H-like"/>
    <property type="match status" value="1"/>
</dbReference>
<reference evidence="5 6" key="1">
    <citation type="submission" date="2024-04" db="EMBL/GenBank/DDBJ databases">
        <authorList>
            <person name="Waldvogel A.-M."/>
            <person name="Schoenle A."/>
        </authorList>
    </citation>
    <scope>NUCLEOTIDE SEQUENCE [LARGE SCALE GENOMIC DNA]</scope>
</reference>
<evidence type="ECO:0000259" key="4">
    <source>
        <dbReference type="PROSITE" id="PS50994"/>
    </source>
</evidence>
<evidence type="ECO:0000313" key="5">
    <source>
        <dbReference type="EMBL" id="CAL1612626.1"/>
    </source>
</evidence>
<name>A0AAV2MGX4_KNICA</name>
<dbReference type="PANTHER" id="PTHR37984">
    <property type="entry name" value="PROTEIN CBG26694"/>
    <property type="match status" value="1"/>
</dbReference>
<dbReference type="InterPro" id="IPR003653">
    <property type="entry name" value="Peptidase_C48_C"/>
</dbReference>
<dbReference type="Proteomes" id="UP001497482">
    <property type="component" value="Chromosome 8"/>
</dbReference>
<dbReference type="PROSITE" id="PS50994">
    <property type="entry name" value="INTEGRASE"/>
    <property type="match status" value="1"/>
</dbReference>
<keyword evidence="3" id="KW-0378">Hydrolase</keyword>
<evidence type="ECO:0000256" key="1">
    <source>
        <dbReference type="ARBA" id="ARBA00005234"/>
    </source>
</evidence>
<dbReference type="Pfam" id="PF02902">
    <property type="entry name" value="Peptidase_C48"/>
    <property type="match status" value="1"/>
</dbReference>
<dbReference type="PANTHER" id="PTHR37984:SF5">
    <property type="entry name" value="PROTEIN NYNRIN-LIKE"/>
    <property type="match status" value="1"/>
</dbReference>
<dbReference type="GO" id="GO:0008234">
    <property type="term" value="F:cysteine-type peptidase activity"/>
    <property type="evidence" value="ECO:0007669"/>
    <property type="project" value="InterPro"/>
</dbReference>
<keyword evidence="2" id="KW-0645">Protease</keyword>
<evidence type="ECO:0000256" key="3">
    <source>
        <dbReference type="ARBA" id="ARBA00022801"/>
    </source>
</evidence>
<dbReference type="EMBL" id="OZ035830">
    <property type="protein sequence ID" value="CAL1612626.1"/>
    <property type="molecule type" value="Genomic_DNA"/>
</dbReference>
<dbReference type="GO" id="GO:0003676">
    <property type="term" value="F:nucleic acid binding"/>
    <property type="evidence" value="ECO:0007669"/>
    <property type="project" value="InterPro"/>
</dbReference>
<dbReference type="InterPro" id="IPR036397">
    <property type="entry name" value="RNaseH_sf"/>
</dbReference>
<dbReference type="InterPro" id="IPR050951">
    <property type="entry name" value="Retrovirus_Pol_polyprotein"/>
</dbReference>
<protein>
    <recommendedName>
        <fullName evidence="4">Integrase catalytic domain-containing protein</fullName>
    </recommendedName>
</protein>
<dbReference type="Gene3D" id="3.30.420.10">
    <property type="entry name" value="Ribonuclease H-like superfamily/Ribonuclease H"/>
    <property type="match status" value="1"/>
</dbReference>
<dbReference type="InterPro" id="IPR012337">
    <property type="entry name" value="RNaseH-like_sf"/>
</dbReference>
<dbReference type="InterPro" id="IPR001584">
    <property type="entry name" value="Integrase_cat-core"/>
</dbReference>
<evidence type="ECO:0000313" key="6">
    <source>
        <dbReference type="Proteomes" id="UP001497482"/>
    </source>
</evidence>
<proteinExistence type="inferred from homology"/>
<dbReference type="GO" id="GO:0006508">
    <property type="term" value="P:proteolysis"/>
    <property type="evidence" value="ECO:0007669"/>
    <property type="project" value="UniProtKB-KW"/>
</dbReference>
<accession>A0AAV2MGX4</accession>
<keyword evidence="6" id="KW-1185">Reference proteome</keyword>
<dbReference type="Gene3D" id="3.40.395.10">
    <property type="entry name" value="Adenoviral Proteinase, Chain A"/>
    <property type="match status" value="1"/>
</dbReference>
<comment type="similarity">
    <text evidence="1">Belongs to the peptidase C48 family.</text>
</comment>